<reference evidence="2" key="1">
    <citation type="submission" date="2023-03" db="EMBL/GenBank/DDBJ databases">
        <title>Massive genome expansion in bonnet fungi (Mycena s.s.) driven by repeated elements and novel gene families across ecological guilds.</title>
        <authorList>
            <consortium name="Lawrence Berkeley National Laboratory"/>
            <person name="Harder C.B."/>
            <person name="Miyauchi S."/>
            <person name="Viragh M."/>
            <person name="Kuo A."/>
            <person name="Thoen E."/>
            <person name="Andreopoulos B."/>
            <person name="Lu D."/>
            <person name="Skrede I."/>
            <person name="Drula E."/>
            <person name="Henrissat B."/>
            <person name="Morin E."/>
            <person name="Kohler A."/>
            <person name="Barry K."/>
            <person name="LaButti K."/>
            <person name="Morin E."/>
            <person name="Salamov A."/>
            <person name="Lipzen A."/>
            <person name="Mereny Z."/>
            <person name="Hegedus B."/>
            <person name="Baldrian P."/>
            <person name="Stursova M."/>
            <person name="Weitz H."/>
            <person name="Taylor A."/>
            <person name="Grigoriev I.V."/>
            <person name="Nagy L.G."/>
            <person name="Martin F."/>
            <person name="Kauserud H."/>
        </authorList>
    </citation>
    <scope>NUCLEOTIDE SEQUENCE</scope>
    <source>
        <strain evidence="2">CBHHK002</strain>
    </source>
</reference>
<sequence>MPYDAPFFPHATNFVDDDEHDRNARKFWFLVLGVGLFTKKTEADQHCDPDDVLIFFTKELARRRWSAYCRKRHTHDDFDVEEDDESEDSSIDDLAPTPPPAPPRSASVKLKPAATRVVSVKPASRTASAKPSSPVYPSTPAKRPISTKPPVSVKREGVSVKREVKQVMLPLFMDDSPPTRARGRTSASIASSPSASPARSPGPSPTLLPAISPSVSSVSSISTATSVASHQGRAPSTVTSTAGAAPAHTSLPPNAAPSASRAKSTARPTLHHFGGGSSTGRSSASESSSARLLYNSSTRKIYKDAEKAVKEMGLEDTVQVVDCEDLVGYCAGKAGKMGE</sequence>
<feature type="region of interest" description="Disordered" evidence="1">
    <location>
        <begin position="226"/>
        <end position="290"/>
    </location>
</feature>
<evidence type="ECO:0000313" key="3">
    <source>
        <dbReference type="Proteomes" id="UP001218218"/>
    </source>
</evidence>
<evidence type="ECO:0000256" key="1">
    <source>
        <dbReference type="SAM" id="MobiDB-lite"/>
    </source>
</evidence>
<evidence type="ECO:0000313" key="2">
    <source>
        <dbReference type="EMBL" id="KAJ7337608.1"/>
    </source>
</evidence>
<comment type="caution">
    <text evidence="2">The sequence shown here is derived from an EMBL/GenBank/DDBJ whole genome shotgun (WGS) entry which is preliminary data.</text>
</comment>
<feature type="compositionally biased region" description="Low complexity" evidence="1">
    <location>
        <begin position="186"/>
        <end position="199"/>
    </location>
</feature>
<accession>A0AAD7ENK4</accession>
<keyword evidence="3" id="KW-1185">Reference proteome</keyword>
<feature type="compositionally biased region" description="Acidic residues" evidence="1">
    <location>
        <begin position="79"/>
        <end position="91"/>
    </location>
</feature>
<feature type="compositionally biased region" description="Low complexity" evidence="1">
    <location>
        <begin position="279"/>
        <end position="289"/>
    </location>
</feature>
<feature type="region of interest" description="Disordered" evidence="1">
    <location>
        <begin position="169"/>
        <end position="213"/>
    </location>
</feature>
<dbReference type="Proteomes" id="UP001218218">
    <property type="component" value="Unassembled WGS sequence"/>
</dbReference>
<organism evidence="2 3">
    <name type="scientific">Mycena albidolilacea</name>
    <dbReference type="NCBI Taxonomy" id="1033008"/>
    <lineage>
        <taxon>Eukaryota</taxon>
        <taxon>Fungi</taxon>
        <taxon>Dikarya</taxon>
        <taxon>Basidiomycota</taxon>
        <taxon>Agaricomycotina</taxon>
        <taxon>Agaricomycetes</taxon>
        <taxon>Agaricomycetidae</taxon>
        <taxon>Agaricales</taxon>
        <taxon>Marasmiineae</taxon>
        <taxon>Mycenaceae</taxon>
        <taxon>Mycena</taxon>
    </lineage>
</organism>
<dbReference type="AlphaFoldDB" id="A0AAD7ENK4"/>
<dbReference type="EMBL" id="JARIHO010000029">
    <property type="protein sequence ID" value="KAJ7337608.1"/>
    <property type="molecule type" value="Genomic_DNA"/>
</dbReference>
<gene>
    <name evidence="2" type="ORF">DFH08DRAFT_964579</name>
</gene>
<proteinExistence type="predicted"/>
<feature type="region of interest" description="Disordered" evidence="1">
    <location>
        <begin position="79"/>
        <end position="157"/>
    </location>
</feature>
<protein>
    <submittedName>
        <fullName evidence="2">Uncharacterized protein</fullName>
    </submittedName>
</protein>
<name>A0AAD7ENK4_9AGAR</name>